<comment type="caution">
    <text evidence="13">The sequence shown here is derived from an EMBL/GenBank/DDBJ whole genome shotgun (WGS) entry which is preliminary data.</text>
</comment>
<reference evidence="13 14" key="1">
    <citation type="submission" date="2019-03" db="EMBL/GenBank/DDBJ databases">
        <title>Genomic Encyclopedia of Type Strains, Phase IV (KMG-IV): sequencing the most valuable type-strain genomes for metagenomic binning, comparative biology and taxonomic classification.</title>
        <authorList>
            <person name="Goeker M."/>
        </authorList>
    </citation>
    <scope>NUCLEOTIDE SEQUENCE [LARGE SCALE GENOMIC DNA]</scope>
    <source>
        <strain evidence="13 14">DSM 23344</strain>
    </source>
</reference>
<keyword evidence="7" id="KW-0997">Cell inner membrane</keyword>
<evidence type="ECO:0000256" key="9">
    <source>
        <dbReference type="ARBA" id="ARBA00022989"/>
    </source>
</evidence>
<evidence type="ECO:0000313" key="14">
    <source>
        <dbReference type="Proteomes" id="UP000294980"/>
    </source>
</evidence>
<evidence type="ECO:0000256" key="3">
    <source>
        <dbReference type="ARBA" id="ARBA00007725"/>
    </source>
</evidence>
<dbReference type="OrthoDB" id="9778062at2"/>
<evidence type="ECO:0000256" key="4">
    <source>
        <dbReference type="ARBA" id="ARBA00014213"/>
    </source>
</evidence>
<dbReference type="GO" id="GO:0015920">
    <property type="term" value="P:lipopolysaccharide transport"/>
    <property type="evidence" value="ECO:0007669"/>
    <property type="project" value="TreeGrafter"/>
</dbReference>
<keyword evidence="9 12" id="KW-1133">Transmembrane helix</keyword>
<gene>
    <name evidence="13" type="ORF">EV688_105238</name>
</gene>
<dbReference type="GO" id="GO:0043190">
    <property type="term" value="C:ATP-binding cassette (ABC) transporter complex"/>
    <property type="evidence" value="ECO:0007669"/>
    <property type="project" value="InterPro"/>
</dbReference>
<keyword evidence="8 12" id="KW-0812">Transmembrane</keyword>
<evidence type="ECO:0000256" key="10">
    <source>
        <dbReference type="ARBA" id="ARBA00023136"/>
    </source>
</evidence>
<evidence type="ECO:0000256" key="12">
    <source>
        <dbReference type="SAM" id="Phobius"/>
    </source>
</evidence>
<keyword evidence="5" id="KW-0813">Transport</keyword>
<dbReference type="Proteomes" id="UP000294980">
    <property type="component" value="Unassembled WGS sequence"/>
</dbReference>
<dbReference type="GO" id="GO:0055085">
    <property type="term" value="P:transmembrane transport"/>
    <property type="evidence" value="ECO:0007669"/>
    <property type="project" value="InterPro"/>
</dbReference>
<organism evidence="13 14">
    <name type="scientific">Chromatocurvus halotolerans</name>
    <dbReference type="NCBI Taxonomy" id="1132028"/>
    <lineage>
        <taxon>Bacteria</taxon>
        <taxon>Pseudomonadati</taxon>
        <taxon>Pseudomonadota</taxon>
        <taxon>Gammaproteobacteria</taxon>
        <taxon>Cellvibrionales</taxon>
        <taxon>Halieaceae</taxon>
        <taxon>Chromatocurvus</taxon>
    </lineage>
</organism>
<dbReference type="Pfam" id="PF03739">
    <property type="entry name" value="LptF_LptG"/>
    <property type="match status" value="1"/>
</dbReference>
<dbReference type="InterPro" id="IPR005495">
    <property type="entry name" value="LptG/LptF_permease"/>
</dbReference>
<evidence type="ECO:0000256" key="8">
    <source>
        <dbReference type="ARBA" id="ARBA00022692"/>
    </source>
</evidence>
<accession>A0A4R2LAI4</accession>
<dbReference type="InterPro" id="IPR030922">
    <property type="entry name" value="LptF"/>
</dbReference>
<evidence type="ECO:0000256" key="7">
    <source>
        <dbReference type="ARBA" id="ARBA00022519"/>
    </source>
</evidence>
<keyword evidence="10 12" id="KW-0472">Membrane</keyword>
<evidence type="ECO:0000256" key="5">
    <source>
        <dbReference type="ARBA" id="ARBA00022448"/>
    </source>
</evidence>
<dbReference type="EMBL" id="SLWX01000005">
    <property type="protein sequence ID" value="TCO76275.1"/>
    <property type="molecule type" value="Genomic_DNA"/>
</dbReference>
<comment type="subunit">
    <text evidence="11">Component of the lipopolysaccharide transport and assembly complex. The LptBFG transporter is composed of two ATP-binding proteins (LptB) and two transmembrane proteins (LptF and LptG).</text>
</comment>
<evidence type="ECO:0000256" key="11">
    <source>
        <dbReference type="ARBA" id="ARBA00026081"/>
    </source>
</evidence>
<dbReference type="PANTHER" id="PTHR33529:SF7">
    <property type="entry name" value="LIPOPOLYSACCHARIDE EXPORT SYSTEM PERMEASE PROTEIN LPTF"/>
    <property type="match status" value="1"/>
</dbReference>
<evidence type="ECO:0000256" key="6">
    <source>
        <dbReference type="ARBA" id="ARBA00022475"/>
    </source>
</evidence>
<keyword evidence="14" id="KW-1185">Reference proteome</keyword>
<sequence>MIIDRYLSREILRPFAVGLGLLVLVFVGFSLARQLSFAAAGQVDLFTALKLVALNTLVTLEILLPSALFFSVLAALGKLYRDAEMNALFAAGVSPMRVMESVFKFAVIFAIITGVISIAGRPWAFRESYRLEAQAAAEFDLRKMATGEFVTMGNSDYVFIADGLDLEQGIHEGVFLQKLHRGGERSELIYAESAALPMLNPNEPFTAQFFRGFHYLLDNRETLDVTTEFETLTIRLPATEAQERYRRKAESMQALALSGDPKDTAEYQWRLTTPLATLLLALIAAPLARSNPREPRTRSFFIAITTYIGLFSLTSMVKTWIEQERIGAFPGLWGGYALFLILLVLLLYPPRLRRRPPRDATAKA</sequence>
<comment type="function">
    <text evidence="1">Part of the ABC transporter complex LptBFG involved in the translocation of lipopolysaccharide (LPS) from the inner membrane to the outer membrane.</text>
</comment>
<keyword evidence="6" id="KW-1003">Cell membrane</keyword>
<proteinExistence type="inferred from homology"/>
<feature type="transmembrane region" description="Helical" evidence="12">
    <location>
        <begin position="300"/>
        <end position="321"/>
    </location>
</feature>
<feature type="transmembrane region" description="Helical" evidence="12">
    <location>
        <begin position="101"/>
        <end position="120"/>
    </location>
</feature>
<evidence type="ECO:0000313" key="13">
    <source>
        <dbReference type="EMBL" id="TCO76275.1"/>
    </source>
</evidence>
<feature type="transmembrane region" description="Helical" evidence="12">
    <location>
        <begin position="327"/>
        <end position="348"/>
    </location>
</feature>
<feature type="transmembrane region" description="Helical" evidence="12">
    <location>
        <begin position="62"/>
        <end position="80"/>
    </location>
</feature>
<evidence type="ECO:0000256" key="2">
    <source>
        <dbReference type="ARBA" id="ARBA00004429"/>
    </source>
</evidence>
<dbReference type="RefSeq" id="WP_117315334.1">
    <property type="nucleotide sequence ID" value="NZ_QQSW01000003.1"/>
</dbReference>
<evidence type="ECO:0000256" key="1">
    <source>
        <dbReference type="ARBA" id="ARBA00002265"/>
    </source>
</evidence>
<dbReference type="AlphaFoldDB" id="A0A4R2LAI4"/>
<protein>
    <recommendedName>
        <fullName evidence="4">Lipopolysaccharide export system permease protein LptF</fullName>
    </recommendedName>
</protein>
<dbReference type="NCBIfam" id="TIGR04407">
    <property type="entry name" value="LptF_YjgP"/>
    <property type="match status" value="1"/>
</dbReference>
<comment type="subcellular location">
    <subcellularLocation>
        <location evidence="2">Cell inner membrane</location>
        <topology evidence="2">Multi-pass membrane protein</topology>
    </subcellularLocation>
</comment>
<comment type="similarity">
    <text evidence="3">Belongs to the LptF/LptG family.</text>
</comment>
<dbReference type="PANTHER" id="PTHR33529">
    <property type="entry name" value="SLR0882 PROTEIN-RELATED"/>
    <property type="match status" value="1"/>
</dbReference>
<name>A0A4R2LAI4_9GAMM</name>